<dbReference type="Pfam" id="PF13966">
    <property type="entry name" value="zf-RVT"/>
    <property type="match status" value="1"/>
</dbReference>
<comment type="caution">
    <text evidence="3">The sequence shown here is derived from an EMBL/GenBank/DDBJ whole genome shotgun (WGS) entry which is preliminary data.</text>
</comment>
<protein>
    <submittedName>
        <fullName evidence="3">UDP-glucose:glycoprotein glucosyltransferase</fullName>
    </submittedName>
</protein>
<evidence type="ECO:0000313" key="4">
    <source>
        <dbReference type="Proteomes" id="UP000288805"/>
    </source>
</evidence>
<dbReference type="PANTHER" id="PTHR11226">
    <property type="entry name" value="UDP-GLUCOSE GLYCOPROTEIN:GLUCOSYLTRANSFERASE"/>
    <property type="match status" value="1"/>
</dbReference>
<reference evidence="3 4" key="1">
    <citation type="journal article" date="2018" name="PLoS Genet.">
        <title>Population sequencing reveals clonal diversity and ancestral inbreeding in the grapevine cultivar Chardonnay.</title>
        <authorList>
            <person name="Roach M.J."/>
            <person name="Johnson D.L."/>
            <person name="Bohlmann J."/>
            <person name="van Vuuren H.J."/>
            <person name="Jones S.J."/>
            <person name="Pretorius I.S."/>
            <person name="Schmidt S.A."/>
            <person name="Borneman A.R."/>
        </authorList>
    </citation>
    <scope>NUCLEOTIDE SEQUENCE [LARGE SCALE GENOMIC DNA]</scope>
    <source>
        <strain evidence="4">cv. Chardonnay</strain>
        <tissue evidence="3">Leaf</tissue>
    </source>
</reference>
<dbReference type="GO" id="GO:0003980">
    <property type="term" value="F:UDP-glucose:glycoprotein glucosyltransferase activity"/>
    <property type="evidence" value="ECO:0007669"/>
    <property type="project" value="InterPro"/>
</dbReference>
<evidence type="ECO:0000259" key="2">
    <source>
        <dbReference type="Pfam" id="PF18400"/>
    </source>
</evidence>
<name>A0A438J6R9_VITVI</name>
<feature type="domain" description="Reverse transcriptase zinc-binding" evidence="1">
    <location>
        <begin position="183"/>
        <end position="267"/>
    </location>
</feature>
<feature type="domain" description="UGGT thioredoxin-like" evidence="2">
    <location>
        <begin position="387"/>
        <end position="586"/>
    </location>
</feature>
<evidence type="ECO:0000313" key="3">
    <source>
        <dbReference type="EMBL" id="RVX04640.1"/>
    </source>
</evidence>
<evidence type="ECO:0000259" key="1">
    <source>
        <dbReference type="Pfam" id="PF13966"/>
    </source>
</evidence>
<dbReference type="EMBL" id="QGNW01000060">
    <property type="protein sequence ID" value="RVX04640.1"/>
    <property type="molecule type" value="Genomic_DNA"/>
</dbReference>
<keyword evidence="3" id="KW-0808">Transferase</keyword>
<dbReference type="InterPro" id="IPR026960">
    <property type="entry name" value="RVT-Znf"/>
</dbReference>
<dbReference type="InterPro" id="IPR009448">
    <property type="entry name" value="UDP-g_GGtrans"/>
</dbReference>
<dbReference type="Proteomes" id="UP000288805">
    <property type="component" value="Unassembled WGS sequence"/>
</dbReference>
<organism evidence="3 4">
    <name type="scientific">Vitis vinifera</name>
    <name type="common">Grape</name>
    <dbReference type="NCBI Taxonomy" id="29760"/>
    <lineage>
        <taxon>Eukaryota</taxon>
        <taxon>Viridiplantae</taxon>
        <taxon>Streptophyta</taxon>
        <taxon>Embryophyta</taxon>
        <taxon>Tracheophyta</taxon>
        <taxon>Spermatophyta</taxon>
        <taxon>Magnoliopsida</taxon>
        <taxon>eudicotyledons</taxon>
        <taxon>Gunneridae</taxon>
        <taxon>Pentapetalae</taxon>
        <taxon>rosids</taxon>
        <taxon>Vitales</taxon>
        <taxon>Vitaceae</taxon>
        <taxon>Viteae</taxon>
        <taxon>Vitis</taxon>
    </lineage>
</organism>
<sequence length="589" mass="67178">MNQQMSDGYGVGLWKVIRKLWEVVNCGISFFVGNMRRVVDFGKQLGRSGEEEGGWCNREVSGRYGVGLWKAIRKEWLFLNGRLAYHVGSGQRVRFWTDKWCGDEPLYESFPSLFSISLSKNAWVSDVWNPVGDGDSWTPLFARAFNDWEIELVEHFLQKIQAFRVQREEEDRVFWTASKCGAFSVKSLYSILELGGPSLFPCDSIWRVRVPPKVAFFAWEASWGKVLTLEQLQRRGFSLANRCFLCLSEVETVDHLLLHCVKTWVLWNLLFSLFGVTWTFSCIVKETLLGWHGAFVGKTPRFSRCLNDWEIEIVECFLARLQDKVVVDEGEDKVWWLETRSETFFVKSLYSSLEMGRSVPFSVSTRWNAWVPPKVDMTLLSEGSGKSELLAKERKDLFWRFIEVWLSAEKDDADSFTAKDCLKKIVKYGHSLLSESLASLFEFSLTLRSASPRLVLYRQLAEESLSSFPLTDESNPNNIGGGTSEINENMETKKLDPFLVGVNLKSPGGKCCWVDTGGSLFFDGAELLLWLRNPTESGSFQPPELFDFDHIHFGSSVSSPVTILYGALGTDCFREFHVILAEAAKEELN</sequence>
<dbReference type="Pfam" id="PF18400">
    <property type="entry name" value="Thioredoxin_12"/>
    <property type="match status" value="1"/>
</dbReference>
<dbReference type="InterPro" id="IPR040693">
    <property type="entry name" value="UGGT_TRXL_1"/>
</dbReference>
<gene>
    <name evidence="3" type="primary">UGGT_1</name>
    <name evidence="3" type="ORF">CK203_023437</name>
</gene>
<accession>A0A438J6R9</accession>
<dbReference type="PANTHER" id="PTHR11226:SF0">
    <property type="entry name" value="UDP-GLUCOSE:GLYCOPROTEIN GLUCOSYLTRANSFERASE"/>
    <property type="match status" value="1"/>
</dbReference>
<proteinExistence type="predicted"/>
<dbReference type="AlphaFoldDB" id="A0A438J6R9"/>